<feature type="compositionally biased region" description="Basic and acidic residues" evidence="1">
    <location>
        <begin position="242"/>
        <end position="264"/>
    </location>
</feature>
<dbReference type="AlphaFoldDB" id="A0A836KPI4"/>
<dbReference type="OrthoDB" id="267399at2759"/>
<reference evidence="3" key="1">
    <citation type="journal article" date="2021" name="Microbiol. Resour. Announc.">
        <title>LGAAP: Leishmaniinae Genome Assembly and Annotation Pipeline.</title>
        <authorList>
            <person name="Almutairi H."/>
            <person name="Urbaniak M.D."/>
            <person name="Bates M.D."/>
            <person name="Jariyapan N."/>
            <person name="Kwakye-Nuako G."/>
            <person name="Thomaz-Soccol V."/>
            <person name="Al-Salem W.S."/>
            <person name="Dillon R.J."/>
            <person name="Bates P.A."/>
            <person name="Gatherer D."/>
        </authorList>
    </citation>
    <scope>NUCLEOTIDE SEQUENCE [LARGE SCALE GENOMIC DNA]</scope>
</reference>
<comment type="caution">
    <text evidence="2">The sequence shown here is derived from an EMBL/GenBank/DDBJ whole genome shotgun (WGS) entry which is preliminary data.</text>
</comment>
<keyword evidence="3" id="KW-1185">Reference proteome</keyword>
<evidence type="ECO:0000313" key="3">
    <source>
        <dbReference type="Proteomes" id="UP000673552"/>
    </source>
</evidence>
<dbReference type="GeneID" id="92516831"/>
<dbReference type="EMBL" id="JAFEUZ010000015">
    <property type="protein sequence ID" value="KAG5482884.1"/>
    <property type="molecule type" value="Genomic_DNA"/>
</dbReference>
<feature type="compositionally biased region" description="Low complexity" evidence="1">
    <location>
        <begin position="148"/>
        <end position="159"/>
    </location>
</feature>
<dbReference type="Proteomes" id="UP000673552">
    <property type="component" value="Unassembled WGS sequence"/>
</dbReference>
<feature type="compositionally biased region" description="Low complexity" evidence="1">
    <location>
        <begin position="202"/>
        <end position="212"/>
    </location>
</feature>
<feature type="region of interest" description="Disordered" evidence="1">
    <location>
        <begin position="132"/>
        <end position="216"/>
    </location>
</feature>
<accession>A0A836KPI4</accession>
<feature type="compositionally biased region" description="Low complexity" evidence="1">
    <location>
        <begin position="299"/>
        <end position="320"/>
    </location>
</feature>
<sequence>MLSRHGTRLELGTAEDIAELNAAEALLRASNKSSTVAGCSSDVGGGSPGIGGGSYHTRVTSYAPGNLPASGNDAYSGGVPSVGVGSTAGGAPHASPTSVATVTTDFAGTAVGGGARSNVGMLSGTAAAPPHVNLGYPSGPHSSTVANPGSASAPSSASGYPQRALYPSGPARSEEGSPPGRTAGTSSAGTAVRRPGGGTGLTGVVTSSSSGLRATAPPFYGPYTSAAGVMYRSGTASASGAEEDKGREGSEDVGNAERDVERGRSSMRGFYAPSPTTTPPYPTIAAGARLPRPQQSQRAHASPYAYHAPHDSAVAGRAGAVRGGRGSMQGGRGDDEDNEEASSRPSRVSGRYQFTRPDVP</sequence>
<dbReference type="KEGG" id="lmat:92516831"/>
<evidence type="ECO:0000256" key="1">
    <source>
        <dbReference type="SAM" id="MobiDB-lite"/>
    </source>
</evidence>
<feature type="region of interest" description="Disordered" evidence="1">
    <location>
        <begin position="237"/>
        <end position="360"/>
    </location>
</feature>
<gene>
    <name evidence="2" type="ORF">LSCM1_06918</name>
</gene>
<reference evidence="3" key="2">
    <citation type="journal article" date="2021" name="Sci. Data">
        <title>Chromosome-scale genome sequencing, assembly and annotation of six genomes from subfamily Leishmaniinae.</title>
        <authorList>
            <person name="Almutairi H."/>
            <person name="Urbaniak M.D."/>
            <person name="Bates M.D."/>
            <person name="Jariyapan N."/>
            <person name="Kwakye-Nuako G."/>
            <person name="Thomaz Soccol V."/>
            <person name="Al-Salem W.S."/>
            <person name="Dillon R.J."/>
            <person name="Bates P.A."/>
            <person name="Gatherer D."/>
        </authorList>
    </citation>
    <scope>NUCLEOTIDE SEQUENCE [LARGE SCALE GENOMIC DNA]</scope>
</reference>
<evidence type="ECO:0000313" key="2">
    <source>
        <dbReference type="EMBL" id="KAG5482884.1"/>
    </source>
</evidence>
<feature type="compositionally biased region" description="Gly residues" evidence="1">
    <location>
        <begin position="321"/>
        <end position="331"/>
    </location>
</feature>
<proteinExistence type="predicted"/>
<organism evidence="2 3">
    <name type="scientific">Leishmania martiniquensis</name>
    <dbReference type="NCBI Taxonomy" id="1580590"/>
    <lineage>
        <taxon>Eukaryota</taxon>
        <taxon>Discoba</taxon>
        <taxon>Euglenozoa</taxon>
        <taxon>Kinetoplastea</taxon>
        <taxon>Metakinetoplastina</taxon>
        <taxon>Trypanosomatida</taxon>
        <taxon>Trypanosomatidae</taxon>
        <taxon>Leishmaniinae</taxon>
        <taxon>Leishmania</taxon>
    </lineage>
</organism>
<dbReference type="RefSeq" id="XP_067179990.1">
    <property type="nucleotide sequence ID" value="XM_067324319.1"/>
</dbReference>
<protein>
    <submittedName>
        <fullName evidence="2">Uncharacterized protein</fullName>
    </submittedName>
</protein>
<name>A0A836KPI4_9TRYP</name>